<protein>
    <submittedName>
        <fullName evidence="4">Putative DNA repair protein</fullName>
    </submittedName>
</protein>
<dbReference type="Pfam" id="PF04002">
    <property type="entry name" value="RadC"/>
    <property type="match status" value="1"/>
</dbReference>
<sequence length="2128" mass="240218">MPLKWTAVAGSDVYKNATPEIKTNIQNKYFDTYIKPAPGYKTEWEPTIRKNLFGEISEPLSFGDKIHKAVKLGENVVKGAMSFGLSSPQWIGALIKEQGETMEQGVTPEERGIVQALPAYGIFKTIKSLAAKTTNIDKDTANTGQHLIDVNKKFIEKHKILPSTGKGEQFAFDIGSGGASVLTSIGLTYLTKNPAAIAPMFGLMQKGMIYEEARTKGKAPAEASKISTMAGIPEWALEYLGLNIFINKLKGASTIPRILLRSGEQALQEGTQQFSEETITKLSGLRKENLQSILQKSGYAAVIGLITGAPAATIATIGENKGIIGDLRKNGLNDKEISEVMPVMEKVIQKQQEAAKPEVIKDLQAEAEDIDKLELPKDAEDIIRGELEKEIGKLPLEQKKEEAPASEVKQAETTQIEAPEATKEGIITDPAQVQEIKNSIAEGELILKSGKAVTGRKMSADELGAVQRSVDNAKTKIGENLQTPIVEGIPQDLIAEARKYKSAEEFVEGQLKEKYGIKYLDPELYDNRTDFVRDVEKFNPYEGGFKMDVATKQIDSAFKIWGDKDPSKSVREIDVNKIDLVEMPLGYEMDTAKDVTEPIDAIYYPEEERYHLVDGRHRLAQAKFNKQKTILAKVEGETPKSQLTDIWNKAHTPTQAPKEGGASQEEKVSRAEQLSDEAIKKYQGKQGFTQFDDIATEQYGKKFSELNTTEKRKILSQKTGTDIIAPEEEVLKLAKSYDGLSEKDRESLLSSKYDEMSDGRYLIIDKKVAKEVKNTIKQKLIKDKIKENRITAPYNTKLKMAEKDIKEIDNLDGPKTDEIIANAKKVNKPLMYVGMQSGDPTNLIIYSDGEQHYFFDINRFKFLRDKFPNATLKADAPNKPVGFFDKTTGELKAILLGMDRSETELPHPAIDNKTKKVYTLSERQAAYESEENYQNNIREVIDDLSHIRKADDTRTAPATLSEGLSRISKELQSRGFIDFRGYDVSDTQDLAEVVATFRHPKLEQFQFIFTKQGKILAHQIFTSGIPNRLYISLRMEQEALLLAKKIGADSIYTAHNHPSGKSVPSNEDLEHTASMKKTLGQIFKGEIVTNHDTYSKIDVDEFGQKTSVTENKYKIIKEDYRKDFQQLTPIQKVDDLIAQIGKDIFNKNRVSIVFLDSSLKILSVDSINRQAQIEQYIREQKNRYGAIRYIIAYEGGGHIESIKQFPEGLVDIINLKDNKYYSFALGDRFLKGTKQTIEEEAIPSYSKQLMDKQREYKINLLNNSKWDSVRQFIEDDWLRVKKLIQQEGANVTETNNPYEAEIRYWGRLGARTEEADQIISDIDKDILATSKKLIMSDTLLNKEINRFLVARHTPERNEQHGEKAAGITTEEAKKTQEEITKKRYGAEVIRIADRIQELNSKTLDILLEGEVISQELYDKLRAMYKNHIPLNRVMSDEDDIVEVLTKRGFDVRGTGLKRAKGSELEVADILTNVVANYKAALIRSEKNIVDNYTLRFSRENEYFDGLFEEIKPKAVGKTFGGRIILEQIKDPKVLPVREKGNQVYLKINDPQLAMALRGVNRQKVDGLMRGVKAFTRFYSGLMTRFNPEFVVSNKVRDLQEVAVYLVSKNEIGFKGTAEAIIKDPRSVRDVTDAMRGKDTEGARLYRQMKMDGGTTGGMALSTRGQLEINLERIRAINRNAPRKAAQIILQSIDMWNTIFEDSSRLSVYRQALKQGVSRNKAAVFAKEASVNFNKMGTGSPVINALYMFSNASVQGTAKMLRAMRNPKVLGTVLTLLGGAIYLINEYNDRKEKDWRKKISKWDRLNGLNIIISTDKGLQYVTIPISWGLKPIKVFFDELGDLASGHETSISKAISGLVASTIEAYNPAGGTDVVSAITPSILDLPVDIARNRSWTGGKIRPDWNNSAPDSIKYFDSLRKKYSGRKFIEATKELGEKGLEISPADANYAYEQLIGGTGRSVTKLLNTIVGVAQGKVETKEIPFVSRFYRDIPEDQIREFGKDYNDLRKIIRQQDKNRFYLNQEAELAWDGLKQIPIENRKANYLNIKRINPMLAEKIKDVANEEQIGLNYNDRLIKKLGVENGERSKYLWNKIKDIKTIEDRKVFYKEMKDKNIITDEVDRQIRIRAKRK</sequence>
<feature type="domain" description="RadC-like JAB" evidence="2">
    <location>
        <begin position="986"/>
        <end position="1079"/>
    </location>
</feature>
<gene>
    <name evidence="4" type="ORF">MM415A00210_0055</name>
</gene>
<dbReference type="InterPro" id="IPR040561">
    <property type="entry name" value="LPD38"/>
</dbReference>
<dbReference type="SUPFAM" id="SSF110849">
    <property type="entry name" value="ParB/Sulfiredoxin"/>
    <property type="match status" value="1"/>
</dbReference>
<feature type="domain" description="Large polyvalent protein associated" evidence="3">
    <location>
        <begin position="1796"/>
        <end position="1982"/>
    </location>
</feature>
<reference evidence="4" key="1">
    <citation type="submission" date="2020-03" db="EMBL/GenBank/DDBJ databases">
        <title>The deep terrestrial virosphere.</title>
        <authorList>
            <person name="Holmfeldt K."/>
            <person name="Nilsson E."/>
            <person name="Simone D."/>
            <person name="Lopez-Fernandez M."/>
            <person name="Wu X."/>
            <person name="de Brujin I."/>
            <person name="Lundin D."/>
            <person name="Andersson A."/>
            <person name="Bertilsson S."/>
            <person name="Dopson M."/>
        </authorList>
    </citation>
    <scope>NUCLEOTIDE SEQUENCE</scope>
    <source>
        <strain evidence="4">MM415A00210</strain>
    </source>
</reference>
<dbReference type="Pfam" id="PF18857">
    <property type="entry name" value="LPD38"/>
    <property type="match status" value="1"/>
</dbReference>
<dbReference type="Gene3D" id="3.40.140.10">
    <property type="entry name" value="Cytidine Deaminase, domain 2"/>
    <property type="match status" value="1"/>
</dbReference>
<evidence type="ECO:0000256" key="1">
    <source>
        <dbReference type="SAM" id="MobiDB-lite"/>
    </source>
</evidence>
<accession>A0A6M3KR77</accession>
<evidence type="ECO:0000313" key="4">
    <source>
        <dbReference type="EMBL" id="QJA84330.1"/>
    </source>
</evidence>
<dbReference type="InterPro" id="IPR020891">
    <property type="entry name" value="UPF0758_CS"/>
</dbReference>
<dbReference type="PROSITE" id="PS01302">
    <property type="entry name" value="UPF0758"/>
    <property type="match status" value="1"/>
</dbReference>
<dbReference type="InterPro" id="IPR036086">
    <property type="entry name" value="ParB/Sulfiredoxin_sf"/>
</dbReference>
<feature type="region of interest" description="Disordered" evidence="1">
    <location>
        <begin position="650"/>
        <end position="673"/>
    </location>
</feature>
<name>A0A6M3KR77_9ZZZZ</name>
<feature type="region of interest" description="Disordered" evidence="1">
    <location>
        <begin position="1355"/>
        <end position="1374"/>
    </location>
</feature>
<evidence type="ECO:0000259" key="2">
    <source>
        <dbReference type="Pfam" id="PF04002"/>
    </source>
</evidence>
<proteinExistence type="predicted"/>
<dbReference type="InterPro" id="IPR025657">
    <property type="entry name" value="RadC_JAB"/>
</dbReference>
<organism evidence="4">
    <name type="scientific">viral metagenome</name>
    <dbReference type="NCBI Taxonomy" id="1070528"/>
    <lineage>
        <taxon>unclassified sequences</taxon>
        <taxon>metagenomes</taxon>
        <taxon>organismal metagenomes</taxon>
    </lineage>
</organism>
<evidence type="ECO:0000259" key="3">
    <source>
        <dbReference type="Pfam" id="PF18857"/>
    </source>
</evidence>
<dbReference type="EMBL" id="MT142527">
    <property type="protein sequence ID" value="QJA84330.1"/>
    <property type="molecule type" value="Genomic_DNA"/>
</dbReference>